<comment type="catalytic activity">
    <reaction evidence="5">
        <text>phosphoenolpyruvate + GTP + H(+) = enolpyruvoyl-2-diphospho-5'-guanosine + diphosphate</text>
        <dbReference type="Rhea" id="RHEA:30519"/>
        <dbReference type="ChEBI" id="CHEBI:15378"/>
        <dbReference type="ChEBI" id="CHEBI:33019"/>
        <dbReference type="ChEBI" id="CHEBI:37565"/>
        <dbReference type="ChEBI" id="CHEBI:58702"/>
        <dbReference type="ChEBI" id="CHEBI:143701"/>
        <dbReference type="EC" id="2.7.7.105"/>
    </reaction>
</comment>
<dbReference type="AlphaFoldDB" id="A0A1G8EPL6"/>
<dbReference type="GO" id="GO:0005525">
    <property type="term" value="F:GTP binding"/>
    <property type="evidence" value="ECO:0007669"/>
    <property type="project" value="UniProtKB-KW"/>
</dbReference>
<accession>A0A1G8EPL6</accession>
<reference evidence="6 7" key="1">
    <citation type="submission" date="2016-10" db="EMBL/GenBank/DDBJ databases">
        <authorList>
            <person name="de Groot N.N."/>
        </authorList>
    </citation>
    <scope>NUCLEOTIDE SEQUENCE [LARGE SCALE GENOMIC DNA]</scope>
    <source>
        <strain evidence="6 7">DSM 44892</strain>
    </source>
</reference>
<dbReference type="UniPathway" id="UPA00071"/>
<dbReference type="SUPFAM" id="SSF53448">
    <property type="entry name" value="Nucleotide-diphospho-sugar transferases"/>
    <property type="match status" value="1"/>
</dbReference>
<dbReference type="NCBIfam" id="TIGR03552">
    <property type="entry name" value="F420_cofC"/>
    <property type="match status" value="1"/>
</dbReference>
<comment type="function">
    <text evidence="5">Guanylyltransferase that catalyzes the activation of phosphoenolpyruvate (PEP) as enolpyruvoyl-2-diphospho-5'-guanosine, via the condensation of PEP with GTP. It is involved in the biosynthesis of coenzyme F420, a hydride carrier cofactor.</text>
</comment>
<feature type="binding site" evidence="5">
    <location>
        <position position="187"/>
    </location>
    <ligand>
        <name>phosphoenolpyruvate</name>
        <dbReference type="ChEBI" id="CHEBI:58702"/>
    </ligand>
</feature>
<organism evidence="6 7">
    <name type="scientific">Rhodococcus triatomae</name>
    <dbReference type="NCBI Taxonomy" id="300028"/>
    <lineage>
        <taxon>Bacteria</taxon>
        <taxon>Bacillati</taxon>
        <taxon>Actinomycetota</taxon>
        <taxon>Actinomycetes</taxon>
        <taxon>Mycobacteriales</taxon>
        <taxon>Nocardiaceae</taxon>
        <taxon>Rhodococcus</taxon>
    </lineage>
</organism>
<dbReference type="PANTHER" id="PTHR40392:SF1">
    <property type="entry name" value="2-PHOSPHO-L-LACTATE GUANYLYLTRANSFERASE"/>
    <property type="match status" value="1"/>
</dbReference>
<evidence type="ECO:0000313" key="6">
    <source>
        <dbReference type="EMBL" id="SDH71805.1"/>
    </source>
</evidence>
<dbReference type="GO" id="GO:0052645">
    <property type="term" value="P:F420-0 metabolic process"/>
    <property type="evidence" value="ECO:0007669"/>
    <property type="project" value="UniProtKB-UniRule"/>
</dbReference>
<evidence type="ECO:0000256" key="3">
    <source>
        <dbReference type="ARBA" id="ARBA00022741"/>
    </source>
</evidence>
<evidence type="ECO:0000313" key="7">
    <source>
        <dbReference type="Proteomes" id="UP000183263"/>
    </source>
</evidence>
<dbReference type="HAMAP" id="MF_02114">
    <property type="entry name" value="CofC"/>
    <property type="match status" value="1"/>
</dbReference>
<comment type="similarity">
    <text evidence="5">Belongs to the CofC family.</text>
</comment>
<dbReference type="EMBL" id="FNDN01000003">
    <property type="protein sequence ID" value="SDH71805.1"/>
    <property type="molecule type" value="Genomic_DNA"/>
</dbReference>
<comment type="pathway">
    <text evidence="5">Cofactor biosynthesis; coenzyme F420 biosynthesis.</text>
</comment>
<dbReference type="OrthoDB" id="9151145at2"/>
<feature type="binding site" evidence="5">
    <location>
        <position position="167"/>
    </location>
    <ligand>
        <name>phosphoenolpyruvate</name>
        <dbReference type="ChEBI" id="CHEBI:58702"/>
    </ligand>
</feature>
<feature type="binding site" evidence="5">
    <location>
        <position position="184"/>
    </location>
    <ligand>
        <name>phosphoenolpyruvate</name>
        <dbReference type="ChEBI" id="CHEBI:58702"/>
    </ligand>
</feature>
<keyword evidence="7" id="KW-1185">Reference proteome</keyword>
<dbReference type="InterPro" id="IPR002835">
    <property type="entry name" value="CofC"/>
</dbReference>
<gene>
    <name evidence="5" type="primary">fbiD</name>
    <name evidence="6" type="ORF">SAMN05444695_10320</name>
</gene>
<sequence>MSPLGPASPHVGGRRREAHVLVAVKDLQLAKSRLAAELGATDRRRLVLAMLADTLRAAGEVPGVGAMTVVTPDAEVGRAAAAAGAAVFADPHRFPREATEGGGEAGLNAALAAAAADARRVDRGITVVALQADLPALRTAELSAAIGAAAGAGPGRAVVVDRHGTGTAALVCVDPDRDLDPGFGPDSARRHIDGGAQSLHGHWPGLRTDVDTIDDLRVATALGVGPHTGAVLADWLAPPALFAHSDEHHDSR</sequence>
<keyword evidence="3 5" id="KW-0547">Nucleotide-binding</keyword>
<evidence type="ECO:0000256" key="5">
    <source>
        <dbReference type="HAMAP-Rule" id="MF_02114"/>
    </source>
</evidence>
<dbReference type="InterPro" id="IPR029044">
    <property type="entry name" value="Nucleotide-diphossugar_trans"/>
</dbReference>
<evidence type="ECO:0000256" key="1">
    <source>
        <dbReference type="ARBA" id="ARBA00022679"/>
    </source>
</evidence>
<keyword evidence="2 5" id="KW-0548">Nucleotidyltransferase</keyword>
<dbReference type="Gene3D" id="3.90.550.10">
    <property type="entry name" value="Spore Coat Polysaccharide Biosynthesis Protein SpsA, Chain A"/>
    <property type="match status" value="1"/>
</dbReference>
<dbReference type="PANTHER" id="PTHR40392">
    <property type="entry name" value="2-PHOSPHO-L-LACTATE GUANYLYLTRANSFERASE"/>
    <property type="match status" value="1"/>
</dbReference>
<dbReference type="GO" id="GO:0043814">
    <property type="term" value="F:phospholactate guanylyltransferase activity"/>
    <property type="evidence" value="ECO:0007669"/>
    <property type="project" value="InterPro"/>
</dbReference>
<dbReference type="Proteomes" id="UP000183263">
    <property type="component" value="Unassembled WGS sequence"/>
</dbReference>
<keyword evidence="1 5" id="KW-0808">Transferase</keyword>
<dbReference type="EC" id="2.7.7.105" evidence="5"/>
<proteinExistence type="inferred from homology"/>
<keyword evidence="4 5" id="KW-0342">GTP-binding</keyword>
<dbReference type="RefSeq" id="WP_072740280.1">
    <property type="nucleotide sequence ID" value="NZ_CP048813.1"/>
</dbReference>
<protein>
    <recommendedName>
        <fullName evidence="5">Phosphoenolpyruvate guanylyltransferase</fullName>
        <shortName evidence="5">PEP guanylyltransferase</shortName>
        <ecNumber evidence="5">2.7.7.105</ecNumber>
    </recommendedName>
</protein>
<evidence type="ECO:0000256" key="2">
    <source>
        <dbReference type="ARBA" id="ARBA00022695"/>
    </source>
</evidence>
<name>A0A1G8EPL6_9NOCA</name>
<evidence type="ECO:0000256" key="4">
    <source>
        <dbReference type="ARBA" id="ARBA00023134"/>
    </source>
</evidence>